<dbReference type="InterPro" id="IPR046733">
    <property type="entry name" value="DUF6625"/>
</dbReference>
<evidence type="ECO:0000313" key="2">
    <source>
        <dbReference type="EMBL" id="KAL1524983.1"/>
    </source>
</evidence>
<dbReference type="AlphaFoldDB" id="A0AB34JVC9"/>
<gene>
    <name evidence="2" type="ORF">AB1Y20_019859</name>
</gene>
<reference evidence="2 3" key="1">
    <citation type="journal article" date="2024" name="Science">
        <title>Giant polyketide synthase enzymes in the biosynthesis of giant marine polyether toxins.</title>
        <authorList>
            <person name="Fallon T.R."/>
            <person name="Shende V.V."/>
            <person name="Wierzbicki I.H."/>
            <person name="Pendleton A.L."/>
            <person name="Watervoot N.F."/>
            <person name="Auber R.P."/>
            <person name="Gonzalez D.J."/>
            <person name="Wisecaver J.H."/>
            <person name="Moore B.S."/>
        </authorList>
    </citation>
    <scope>NUCLEOTIDE SEQUENCE [LARGE SCALE GENOMIC DNA]</scope>
    <source>
        <strain evidence="2 3">12B1</strain>
    </source>
</reference>
<keyword evidence="3" id="KW-1185">Reference proteome</keyword>
<evidence type="ECO:0000256" key="1">
    <source>
        <dbReference type="SAM" id="MobiDB-lite"/>
    </source>
</evidence>
<dbReference type="Proteomes" id="UP001515480">
    <property type="component" value="Unassembled WGS sequence"/>
</dbReference>
<protein>
    <recommendedName>
        <fullName evidence="4">Protein xylosyltransferase</fullName>
    </recommendedName>
</protein>
<evidence type="ECO:0000313" key="3">
    <source>
        <dbReference type="Proteomes" id="UP001515480"/>
    </source>
</evidence>
<accession>A0AB34JVC9</accession>
<proteinExistence type="predicted"/>
<comment type="caution">
    <text evidence="2">The sequence shown here is derived from an EMBL/GenBank/DDBJ whole genome shotgun (WGS) entry which is preliminary data.</text>
</comment>
<name>A0AB34JVC9_PRYPA</name>
<feature type="region of interest" description="Disordered" evidence="1">
    <location>
        <begin position="1"/>
        <end position="31"/>
    </location>
</feature>
<dbReference type="EMBL" id="JBGBPQ010000004">
    <property type="protein sequence ID" value="KAL1524983.1"/>
    <property type="molecule type" value="Genomic_DNA"/>
</dbReference>
<feature type="compositionally biased region" description="Basic and acidic residues" evidence="1">
    <location>
        <begin position="18"/>
        <end position="27"/>
    </location>
</feature>
<sequence>MKARPAARGGGMPSESPELSKEREPHRTARSRGFQLAGGCLASLLLLSLLPRAAQPAAPIAVLARLPPSRTTRVPTPAAASPDAPATRPPHVALLLLLIDSFPPWWPFLVASYARSHPHYQLVVVHTAPRPAVAAGDAHVHFEHAAKPALAARFASKLGARREDVEAKLASAKGLSDLKPFYGKVFEELLTDPRRRPRAEPYTHWGWVDWDLFFGDVRAVLPDAEVWRHDAITFAGATLGFAWAGQLTILRNNERTRELYKVVPGYLQLGLKSLGDGQSGWEERVFLRETLRREPNLSISFNMGAQFDHKAQWLTWVPFDHFWENGKLWRCARAPLAVKGRPPYFVQDRLKWQQEVALIQRNPQQFYRQQDRVCIRWDLDSSPWMCCPHSSGVAYDWYGGSLHARELPMLNGSDSLRLRLASRARDARVTMRMPSYDVCMEGGFFHAGLKPVGPRLQPECGEGTWALLDDIGRFSGKIQLLHEDCSRQ</sequence>
<dbReference type="Pfam" id="PF20330">
    <property type="entry name" value="DUF6625"/>
    <property type="match status" value="1"/>
</dbReference>
<evidence type="ECO:0008006" key="4">
    <source>
        <dbReference type="Google" id="ProtNLM"/>
    </source>
</evidence>
<organism evidence="2 3">
    <name type="scientific">Prymnesium parvum</name>
    <name type="common">Toxic golden alga</name>
    <dbReference type="NCBI Taxonomy" id="97485"/>
    <lineage>
        <taxon>Eukaryota</taxon>
        <taxon>Haptista</taxon>
        <taxon>Haptophyta</taxon>
        <taxon>Prymnesiophyceae</taxon>
        <taxon>Prymnesiales</taxon>
        <taxon>Prymnesiaceae</taxon>
        <taxon>Prymnesium</taxon>
    </lineage>
</organism>